<dbReference type="OrthoDB" id="2380010at2759"/>
<dbReference type="RefSeq" id="XP_021886026.1">
    <property type="nucleotide sequence ID" value="XM_022027429.1"/>
</dbReference>
<dbReference type="GO" id="GO:0016747">
    <property type="term" value="F:acyltransferase activity, transferring groups other than amino-acyl groups"/>
    <property type="evidence" value="ECO:0007669"/>
    <property type="project" value="InterPro"/>
</dbReference>
<keyword evidence="4" id="KW-1185">Reference proteome</keyword>
<dbReference type="InParanoid" id="A0A1Y2H2Y0"/>
<comment type="caution">
    <text evidence="3">The sequence shown here is derived from an EMBL/GenBank/DDBJ whole genome shotgun (WGS) entry which is preliminary data.</text>
</comment>
<sequence length="191" mass="21691">MIESSFNTTDIQTGNLNAVDSSDEPLSSSYPSLDYEIPNAEEHQDLVRAMRKACGWGAGLVPSWFIQQNEGTRIMAIFYLPETKTPVGMGGIELKDFEFGDKDVADPENLRGCIVSLFLYKKFRRQGYLGRMIQICEELGRQRGLKALTLYGLSKAQGFEKFGYKTFKIEPRNYGGDTFRETRFLLKEIVD</sequence>
<dbReference type="SUPFAM" id="SSF55729">
    <property type="entry name" value="Acyl-CoA N-acyltransferases (Nat)"/>
    <property type="match status" value="1"/>
</dbReference>
<proteinExistence type="predicted"/>
<dbReference type="EMBL" id="MCFF01000002">
    <property type="protein sequence ID" value="ORZ28341.1"/>
    <property type="molecule type" value="Genomic_DNA"/>
</dbReference>
<gene>
    <name evidence="3" type="ORF">BCR41DRAFT_383179</name>
</gene>
<organism evidence="3 4">
    <name type="scientific">Lobosporangium transversale</name>
    <dbReference type="NCBI Taxonomy" id="64571"/>
    <lineage>
        <taxon>Eukaryota</taxon>
        <taxon>Fungi</taxon>
        <taxon>Fungi incertae sedis</taxon>
        <taxon>Mucoromycota</taxon>
        <taxon>Mortierellomycotina</taxon>
        <taxon>Mortierellomycetes</taxon>
        <taxon>Mortierellales</taxon>
        <taxon>Mortierellaceae</taxon>
        <taxon>Lobosporangium</taxon>
    </lineage>
</organism>
<dbReference type="CDD" id="cd04301">
    <property type="entry name" value="NAT_SF"/>
    <property type="match status" value="1"/>
</dbReference>
<evidence type="ECO:0000259" key="2">
    <source>
        <dbReference type="PROSITE" id="PS51186"/>
    </source>
</evidence>
<dbReference type="AlphaFoldDB" id="A0A1Y2H2Y0"/>
<reference evidence="3 4" key="1">
    <citation type="submission" date="2016-07" db="EMBL/GenBank/DDBJ databases">
        <title>Pervasive Adenine N6-methylation of Active Genes in Fungi.</title>
        <authorList>
            <consortium name="DOE Joint Genome Institute"/>
            <person name="Mondo S.J."/>
            <person name="Dannebaum R.O."/>
            <person name="Kuo R.C."/>
            <person name="Labutti K."/>
            <person name="Haridas S."/>
            <person name="Kuo A."/>
            <person name="Salamov A."/>
            <person name="Ahrendt S.R."/>
            <person name="Lipzen A."/>
            <person name="Sullivan W."/>
            <person name="Andreopoulos W.B."/>
            <person name="Clum A."/>
            <person name="Lindquist E."/>
            <person name="Daum C."/>
            <person name="Ramamoorthy G.K."/>
            <person name="Gryganskyi A."/>
            <person name="Culley D."/>
            <person name="Magnuson J.K."/>
            <person name="James T.Y."/>
            <person name="O'Malley M.A."/>
            <person name="Stajich J.E."/>
            <person name="Spatafora J.W."/>
            <person name="Visel A."/>
            <person name="Grigoriev I.V."/>
        </authorList>
    </citation>
    <scope>NUCLEOTIDE SEQUENCE [LARGE SCALE GENOMIC DNA]</scope>
    <source>
        <strain evidence="3 4">NRRL 3116</strain>
    </source>
</reference>
<feature type="domain" description="N-acetyltransferase" evidence="2">
    <location>
        <begin position="35"/>
        <end position="186"/>
    </location>
</feature>
<dbReference type="GeneID" id="33569272"/>
<dbReference type="InterPro" id="IPR016181">
    <property type="entry name" value="Acyl_CoA_acyltransferase"/>
</dbReference>
<protein>
    <recommendedName>
        <fullName evidence="2">N-acetyltransferase domain-containing protein</fullName>
    </recommendedName>
</protein>
<evidence type="ECO:0000313" key="4">
    <source>
        <dbReference type="Proteomes" id="UP000193648"/>
    </source>
</evidence>
<dbReference type="PROSITE" id="PS51186">
    <property type="entry name" value="GNAT"/>
    <property type="match status" value="1"/>
</dbReference>
<dbReference type="Gene3D" id="3.40.630.30">
    <property type="match status" value="1"/>
</dbReference>
<accession>A0A1Y2H2Y0</accession>
<feature type="region of interest" description="Disordered" evidence="1">
    <location>
        <begin position="1"/>
        <end position="27"/>
    </location>
</feature>
<evidence type="ECO:0000313" key="3">
    <source>
        <dbReference type="EMBL" id="ORZ28341.1"/>
    </source>
</evidence>
<dbReference type="InterPro" id="IPR000182">
    <property type="entry name" value="GNAT_dom"/>
</dbReference>
<dbReference type="Pfam" id="PF00583">
    <property type="entry name" value="Acetyltransf_1"/>
    <property type="match status" value="1"/>
</dbReference>
<dbReference type="Proteomes" id="UP000193648">
    <property type="component" value="Unassembled WGS sequence"/>
</dbReference>
<feature type="compositionally biased region" description="Polar residues" evidence="1">
    <location>
        <begin position="1"/>
        <end position="20"/>
    </location>
</feature>
<name>A0A1Y2H2Y0_9FUNG</name>
<evidence type="ECO:0000256" key="1">
    <source>
        <dbReference type="SAM" id="MobiDB-lite"/>
    </source>
</evidence>